<comment type="caution">
    <text evidence="1">The sequence shown here is derived from an EMBL/GenBank/DDBJ whole genome shotgun (WGS) entry which is preliminary data.</text>
</comment>
<evidence type="ECO:0008006" key="3">
    <source>
        <dbReference type="Google" id="ProtNLM"/>
    </source>
</evidence>
<keyword evidence="2" id="KW-1185">Reference proteome</keyword>
<protein>
    <recommendedName>
        <fullName evidence="3">Lipoprotein</fullName>
    </recommendedName>
</protein>
<dbReference type="Proteomes" id="UP000632154">
    <property type="component" value="Unassembled WGS sequence"/>
</dbReference>
<gene>
    <name evidence="1" type="ORF">GCM10017783_22240</name>
</gene>
<organism evidence="1 2">
    <name type="scientific">Deinococcus piscis</name>
    <dbReference type="NCBI Taxonomy" id="394230"/>
    <lineage>
        <taxon>Bacteria</taxon>
        <taxon>Thermotogati</taxon>
        <taxon>Deinococcota</taxon>
        <taxon>Deinococci</taxon>
        <taxon>Deinococcales</taxon>
        <taxon>Deinococcaceae</taxon>
        <taxon>Deinococcus</taxon>
    </lineage>
</organism>
<evidence type="ECO:0000313" key="2">
    <source>
        <dbReference type="Proteomes" id="UP000632154"/>
    </source>
</evidence>
<proteinExistence type="predicted"/>
<dbReference type="EMBL" id="BNAL01000034">
    <property type="protein sequence ID" value="GHG09141.1"/>
    <property type="molecule type" value="Genomic_DNA"/>
</dbReference>
<name>A0ABQ3KAC2_9DEIO</name>
<reference evidence="2" key="1">
    <citation type="journal article" date="2019" name="Int. J. Syst. Evol. Microbiol.">
        <title>The Global Catalogue of Microorganisms (GCM) 10K type strain sequencing project: providing services to taxonomists for standard genome sequencing and annotation.</title>
        <authorList>
            <consortium name="The Broad Institute Genomics Platform"/>
            <consortium name="The Broad Institute Genome Sequencing Center for Infectious Disease"/>
            <person name="Wu L."/>
            <person name="Ma J."/>
        </authorList>
    </citation>
    <scope>NUCLEOTIDE SEQUENCE [LARGE SCALE GENOMIC DNA]</scope>
    <source>
        <strain evidence="2">CGMCC 1.18439</strain>
    </source>
</reference>
<sequence length="224" mass="23799">MLHENIAGKPNTFTPDSGPNTFLTHVFDGDLMKKLSFMLCTAGLLAGCGGTPMPTPEGTPAPQPEARRVPDVQVQLPALTDFPAQTNRLKAQASSLPAWTGEKLYEGYQQFGPELEVTNAGDVISANLRASTGGVYPSFIRVLNSVGGDYQELQSNGSGSGIGLAIDPAFYPGGASRKNAWIVRSSGGGDASSYTLNIYNRSFQEKPLLVLGPTSQELTIYLSR</sequence>
<accession>A0ABQ3KAC2</accession>
<evidence type="ECO:0000313" key="1">
    <source>
        <dbReference type="EMBL" id="GHG09141.1"/>
    </source>
</evidence>